<name>A0AAW1RRD7_9CHLO</name>
<dbReference type="InterPro" id="IPR011032">
    <property type="entry name" value="GroES-like_sf"/>
</dbReference>
<dbReference type="Pfam" id="PF08240">
    <property type="entry name" value="ADH_N"/>
    <property type="match status" value="1"/>
</dbReference>
<dbReference type="Proteomes" id="UP001445335">
    <property type="component" value="Unassembled WGS sequence"/>
</dbReference>
<keyword evidence="3 5" id="KW-0862">Zinc</keyword>
<dbReference type="Pfam" id="PF00107">
    <property type="entry name" value="ADH_zinc_N"/>
    <property type="match status" value="1"/>
</dbReference>
<evidence type="ECO:0000259" key="6">
    <source>
        <dbReference type="SMART" id="SM00829"/>
    </source>
</evidence>
<proteinExistence type="inferred from homology"/>
<keyword evidence="8" id="KW-1185">Reference proteome</keyword>
<dbReference type="InterPro" id="IPR013154">
    <property type="entry name" value="ADH-like_N"/>
</dbReference>
<gene>
    <name evidence="7" type="ORF">WJX81_001895</name>
</gene>
<evidence type="ECO:0000256" key="3">
    <source>
        <dbReference type="ARBA" id="ARBA00022833"/>
    </source>
</evidence>
<dbReference type="InterPro" id="IPR047109">
    <property type="entry name" value="CAD-like"/>
</dbReference>
<dbReference type="InterPro" id="IPR013149">
    <property type="entry name" value="ADH-like_C"/>
</dbReference>
<dbReference type="Gene3D" id="3.90.180.10">
    <property type="entry name" value="Medium-chain alcohol dehydrogenases, catalytic domain"/>
    <property type="match status" value="1"/>
</dbReference>
<comment type="cofactor">
    <cofactor evidence="1 5">
        <name>Zn(2+)</name>
        <dbReference type="ChEBI" id="CHEBI:29105"/>
    </cofactor>
</comment>
<dbReference type="PANTHER" id="PTHR42683">
    <property type="entry name" value="ALDEHYDE REDUCTASE"/>
    <property type="match status" value="1"/>
</dbReference>
<accession>A0AAW1RRD7</accession>
<dbReference type="SUPFAM" id="SSF51735">
    <property type="entry name" value="NAD(P)-binding Rossmann-fold domains"/>
    <property type="match status" value="1"/>
</dbReference>
<dbReference type="SUPFAM" id="SSF50129">
    <property type="entry name" value="GroES-like"/>
    <property type="match status" value="1"/>
</dbReference>
<reference evidence="7 8" key="1">
    <citation type="journal article" date="2024" name="Nat. Commun.">
        <title>Phylogenomics reveals the evolutionary origins of lichenization in chlorophyte algae.</title>
        <authorList>
            <person name="Puginier C."/>
            <person name="Libourel C."/>
            <person name="Otte J."/>
            <person name="Skaloud P."/>
            <person name="Haon M."/>
            <person name="Grisel S."/>
            <person name="Petersen M."/>
            <person name="Berrin J.G."/>
            <person name="Delaux P.M."/>
            <person name="Dal Grande F."/>
            <person name="Keller J."/>
        </authorList>
    </citation>
    <scope>NUCLEOTIDE SEQUENCE [LARGE SCALE GENOMIC DNA]</scope>
    <source>
        <strain evidence="7 8">SAG 245.80</strain>
    </source>
</reference>
<dbReference type="PROSITE" id="PS00059">
    <property type="entry name" value="ADH_ZINC"/>
    <property type="match status" value="1"/>
</dbReference>
<evidence type="ECO:0000256" key="1">
    <source>
        <dbReference type="ARBA" id="ARBA00001947"/>
    </source>
</evidence>
<evidence type="ECO:0000256" key="5">
    <source>
        <dbReference type="RuleBase" id="RU361277"/>
    </source>
</evidence>
<dbReference type="Gene3D" id="3.40.50.720">
    <property type="entry name" value="NAD(P)-binding Rossmann-like Domain"/>
    <property type="match status" value="1"/>
</dbReference>
<feature type="domain" description="Enoyl reductase (ER)" evidence="6">
    <location>
        <begin position="91"/>
        <end position="415"/>
    </location>
</feature>
<dbReference type="AlphaFoldDB" id="A0AAW1RRD7"/>
<evidence type="ECO:0000256" key="2">
    <source>
        <dbReference type="ARBA" id="ARBA00022723"/>
    </source>
</evidence>
<dbReference type="FunFam" id="3.40.50.720:FF:000022">
    <property type="entry name" value="Cinnamyl alcohol dehydrogenase"/>
    <property type="match status" value="1"/>
</dbReference>
<keyword evidence="2 5" id="KW-0479">Metal-binding</keyword>
<dbReference type="InterPro" id="IPR036291">
    <property type="entry name" value="NAD(P)-bd_dom_sf"/>
</dbReference>
<evidence type="ECO:0000313" key="8">
    <source>
        <dbReference type="Proteomes" id="UP001445335"/>
    </source>
</evidence>
<comment type="similarity">
    <text evidence="5">Belongs to the zinc-containing alcohol dehydrogenase family.</text>
</comment>
<sequence length="432" mass="46872">MTRISIPLTAEDAKAAPREFALLKQLKSNSDGTVDAQAFKDLVKKYGSSSATVDGDKLSFEEAAKLLSKTGSTQFPGEGNAIAYAAQDATGHLAPFRFTRRPVGELDIKIKITHCGICHSDLHQIRNDWKNSTFPMVPGHEIVGIVTEVGSGVTGWKAGDRAGIGCFTRACRDCKQCHKNTDQYCAKMVFTYNGQDWGEENHATQGGYSDSYVIDNRYALHVPENLPLDAAAPLLCAGITVWSPMMHYGINKPGMKLGVVGLGGLGHMAVKFGKALGMEVTVISTSPHKEKEAREHLGADNFIVSRDEAQMAKAVRTLDGIIDTVSAKHDISQLLPLLDVDGTLVLLGVPPEPHTFHTGSVLFSRLCIGGSLIGGIKETQEMLDLCGEKNITCDVEVIDVDYVNKAMERLEKNDVHYRFSIDMLNSLLEPAA</sequence>
<comment type="caution">
    <text evidence="7">The sequence shown here is derived from an EMBL/GenBank/DDBJ whole genome shotgun (WGS) entry which is preliminary data.</text>
</comment>
<evidence type="ECO:0000313" key="7">
    <source>
        <dbReference type="EMBL" id="KAK9836284.1"/>
    </source>
</evidence>
<dbReference type="SMART" id="SM00829">
    <property type="entry name" value="PKS_ER"/>
    <property type="match status" value="1"/>
</dbReference>
<dbReference type="InterPro" id="IPR020843">
    <property type="entry name" value="ER"/>
</dbReference>
<dbReference type="GO" id="GO:0016616">
    <property type="term" value="F:oxidoreductase activity, acting on the CH-OH group of donors, NAD or NADP as acceptor"/>
    <property type="evidence" value="ECO:0007669"/>
    <property type="project" value="InterPro"/>
</dbReference>
<dbReference type="InterPro" id="IPR002328">
    <property type="entry name" value="ADH_Zn_CS"/>
</dbReference>
<dbReference type="GO" id="GO:0008270">
    <property type="term" value="F:zinc ion binding"/>
    <property type="evidence" value="ECO:0007669"/>
    <property type="project" value="InterPro"/>
</dbReference>
<organism evidence="7 8">
    <name type="scientific">Elliptochloris bilobata</name>
    <dbReference type="NCBI Taxonomy" id="381761"/>
    <lineage>
        <taxon>Eukaryota</taxon>
        <taxon>Viridiplantae</taxon>
        <taxon>Chlorophyta</taxon>
        <taxon>core chlorophytes</taxon>
        <taxon>Trebouxiophyceae</taxon>
        <taxon>Trebouxiophyceae incertae sedis</taxon>
        <taxon>Elliptochloris clade</taxon>
        <taxon>Elliptochloris</taxon>
    </lineage>
</organism>
<protein>
    <recommendedName>
        <fullName evidence="6">Enoyl reductase (ER) domain-containing protein</fullName>
    </recommendedName>
</protein>
<keyword evidence="4" id="KW-0560">Oxidoreductase</keyword>
<dbReference type="EMBL" id="JALJOU010000025">
    <property type="protein sequence ID" value="KAK9836284.1"/>
    <property type="molecule type" value="Genomic_DNA"/>
</dbReference>
<evidence type="ECO:0000256" key="4">
    <source>
        <dbReference type="ARBA" id="ARBA00023002"/>
    </source>
</evidence>
<dbReference type="CDD" id="cd05283">
    <property type="entry name" value="CAD1"/>
    <property type="match status" value="1"/>
</dbReference>